<dbReference type="Pfam" id="PF01569">
    <property type="entry name" value="PAP2"/>
    <property type="match status" value="1"/>
</dbReference>
<dbReference type="PANTHER" id="PTHR14969">
    <property type="entry name" value="SPHINGOSINE-1-PHOSPHATE PHOSPHOHYDROLASE"/>
    <property type="match status" value="1"/>
</dbReference>
<dbReference type="SMART" id="SM00014">
    <property type="entry name" value="acidPPc"/>
    <property type="match status" value="1"/>
</dbReference>
<feature type="transmembrane region" description="Helical" evidence="1">
    <location>
        <begin position="94"/>
        <end position="115"/>
    </location>
</feature>
<feature type="transmembrane region" description="Helical" evidence="1">
    <location>
        <begin position="12"/>
        <end position="32"/>
    </location>
</feature>
<dbReference type="SUPFAM" id="SSF48317">
    <property type="entry name" value="Acid phosphatase/Vanadium-dependent haloperoxidase"/>
    <property type="match status" value="1"/>
</dbReference>
<protein>
    <submittedName>
        <fullName evidence="3">Phosphatase PAP2 family protein</fullName>
    </submittedName>
</protein>
<dbReference type="PANTHER" id="PTHR14969:SF13">
    <property type="entry name" value="AT30094P"/>
    <property type="match status" value="1"/>
</dbReference>
<keyword evidence="1" id="KW-0472">Membrane</keyword>
<evidence type="ECO:0000313" key="4">
    <source>
        <dbReference type="Proteomes" id="UP001575622"/>
    </source>
</evidence>
<keyword evidence="1" id="KW-0812">Transmembrane</keyword>
<sequence length="218" mass="24647">MQPKQAWLTGKYILTAVVIVLLSILIFVKFAHDLRENQLERFDRTYIDWIQSNISPKLTIWMKGITLFGAFQTLFVLLPVSVSLMIWRKKKWEALFFVVAVTGGMLFNQLLKQIFERERPMLRRVVEETGYSFPSGHSMASIIFYGMLAMLFFMFVKSPVLKLVIAVTAGCLIIMIGVSRIYLGVHYPSDVIAGFAAGAAWLTVCGVGLQAVLVSRRS</sequence>
<dbReference type="EMBL" id="JBHDLN010000021">
    <property type="protein sequence ID" value="MFB0846351.1"/>
    <property type="molecule type" value="Genomic_DNA"/>
</dbReference>
<name>A0ABV4V8C8_9BACL</name>
<dbReference type="InterPro" id="IPR000326">
    <property type="entry name" value="PAP2/HPO"/>
</dbReference>
<reference evidence="3 4" key="1">
    <citation type="submission" date="2024-09" db="EMBL/GenBank/DDBJ databases">
        <authorList>
            <person name="Makale K.P.P."/>
            <person name="Makhzoum A."/>
            <person name="Rantong G."/>
            <person name="Rahube T.O."/>
        </authorList>
    </citation>
    <scope>NUCLEOTIDE SEQUENCE [LARGE SCALE GENOMIC DNA]</scope>
    <source>
        <strain evidence="3 4">KM_D13</strain>
    </source>
</reference>
<dbReference type="Proteomes" id="UP001575622">
    <property type="component" value="Unassembled WGS sequence"/>
</dbReference>
<dbReference type="RefSeq" id="WP_373956334.1">
    <property type="nucleotide sequence ID" value="NZ_JBHDLN010000021.1"/>
</dbReference>
<feature type="transmembrane region" description="Helical" evidence="1">
    <location>
        <begin position="65"/>
        <end position="87"/>
    </location>
</feature>
<organism evidence="3 4">
    <name type="scientific">Paenibacillus oleatilyticus</name>
    <dbReference type="NCBI Taxonomy" id="2594886"/>
    <lineage>
        <taxon>Bacteria</taxon>
        <taxon>Bacillati</taxon>
        <taxon>Bacillota</taxon>
        <taxon>Bacilli</taxon>
        <taxon>Bacillales</taxon>
        <taxon>Paenibacillaceae</taxon>
        <taxon>Paenibacillus</taxon>
    </lineage>
</organism>
<evidence type="ECO:0000313" key="3">
    <source>
        <dbReference type="EMBL" id="MFB0846351.1"/>
    </source>
</evidence>
<dbReference type="Gene3D" id="1.20.144.10">
    <property type="entry name" value="Phosphatidic acid phosphatase type 2/haloperoxidase"/>
    <property type="match status" value="2"/>
</dbReference>
<feature type="domain" description="Phosphatidic acid phosphatase type 2/haloperoxidase" evidence="2">
    <location>
        <begin position="94"/>
        <end position="206"/>
    </location>
</feature>
<keyword evidence="1" id="KW-1133">Transmembrane helix</keyword>
<evidence type="ECO:0000259" key="2">
    <source>
        <dbReference type="SMART" id="SM00014"/>
    </source>
</evidence>
<evidence type="ECO:0000256" key="1">
    <source>
        <dbReference type="SAM" id="Phobius"/>
    </source>
</evidence>
<keyword evidence="4" id="KW-1185">Reference proteome</keyword>
<gene>
    <name evidence="3" type="ORF">ACEU3E_29560</name>
</gene>
<comment type="caution">
    <text evidence="3">The sequence shown here is derived from an EMBL/GenBank/DDBJ whole genome shotgun (WGS) entry which is preliminary data.</text>
</comment>
<feature type="transmembrane region" description="Helical" evidence="1">
    <location>
        <begin position="191"/>
        <end position="214"/>
    </location>
</feature>
<proteinExistence type="predicted"/>
<dbReference type="InterPro" id="IPR036938">
    <property type="entry name" value="PAP2/HPO_sf"/>
</dbReference>
<feature type="transmembrane region" description="Helical" evidence="1">
    <location>
        <begin position="135"/>
        <end position="156"/>
    </location>
</feature>
<feature type="transmembrane region" description="Helical" evidence="1">
    <location>
        <begin position="163"/>
        <end position="185"/>
    </location>
</feature>
<dbReference type="CDD" id="cd03392">
    <property type="entry name" value="PAP2_like_2"/>
    <property type="match status" value="1"/>
</dbReference>
<accession>A0ABV4V8C8</accession>